<dbReference type="EMBL" id="BARS01044075">
    <property type="protein sequence ID" value="GAG32225.1"/>
    <property type="molecule type" value="Genomic_DNA"/>
</dbReference>
<evidence type="ECO:0000313" key="1">
    <source>
        <dbReference type="EMBL" id="GAG32225.1"/>
    </source>
</evidence>
<proteinExistence type="predicted"/>
<reference evidence="1" key="1">
    <citation type="journal article" date="2014" name="Front. Microbiol.">
        <title>High frequency of phylogenetically diverse reductive dehalogenase-homologous genes in deep subseafloor sedimentary metagenomes.</title>
        <authorList>
            <person name="Kawai M."/>
            <person name="Futagami T."/>
            <person name="Toyoda A."/>
            <person name="Takaki Y."/>
            <person name="Nishi S."/>
            <person name="Hori S."/>
            <person name="Arai W."/>
            <person name="Tsubouchi T."/>
            <person name="Morono Y."/>
            <person name="Uchiyama I."/>
            <person name="Ito T."/>
            <person name="Fujiyama A."/>
            <person name="Inagaki F."/>
            <person name="Takami H."/>
        </authorList>
    </citation>
    <scope>NUCLEOTIDE SEQUENCE</scope>
    <source>
        <strain evidence="1">Expedition CK06-06</strain>
    </source>
</reference>
<comment type="caution">
    <text evidence="1">The sequence shown here is derived from an EMBL/GenBank/DDBJ whole genome shotgun (WGS) entry which is preliminary data.</text>
</comment>
<accession>X0WNK1</accession>
<dbReference type="AlphaFoldDB" id="X0WNK1"/>
<organism evidence="1">
    <name type="scientific">marine sediment metagenome</name>
    <dbReference type="NCBI Taxonomy" id="412755"/>
    <lineage>
        <taxon>unclassified sequences</taxon>
        <taxon>metagenomes</taxon>
        <taxon>ecological metagenomes</taxon>
    </lineage>
</organism>
<protein>
    <submittedName>
        <fullName evidence="1">Uncharacterized protein</fullName>
    </submittedName>
</protein>
<feature type="non-terminal residue" evidence="1">
    <location>
        <position position="1"/>
    </location>
</feature>
<name>X0WNK1_9ZZZZ</name>
<sequence length="201" mass="22784">TINANLVFGSDGLWNFESDAVMDNLKTYDTCKTDFSDKDLEGLFSPGPVVNSDIKWYRSANWDEGDNHGGNINLSSEIISDELGNIFDDVTDEERTEGKTEYRKIYVFLNKDTVLFNLKLWIDQSALAPDDDISICVEGVTKEDTQEDAESYDYISPANFGEAAVIGHLEYLSCYPIWIRRIVSPYAIPWHHSTFKLIVGF</sequence>
<gene>
    <name evidence="1" type="ORF">S01H1_66639</name>
</gene>